<accession>A0A8J4RZS1</accession>
<keyword evidence="2" id="KW-0119">Carbohydrate metabolism</keyword>
<dbReference type="Pfam" id="PF01670">
    <property type="entry name" value="Glyco_hydro_12"/>
    <property type="match status" value="1"/>
</dbReference>
<dbReference type="PANTHER" id="PTHR34002:SF9">
    <property type="entry name" value="XYLOGLUCAN-SPECIFIC ENDO-BETA-1,4-GLUCANASE A"/>
    <property type="match status" value="1"/>
</dbReference>
<evidence type="ECO:0000256" key="1">
    <source>
        <dbReference type="ARBA" id="ARBA00005519"/>
    </source>
</evidence>
<comment type="caution">
    <text evidence="4">The sequence shown here is derived from an EMBL/GenBank/DDBJ whole genome shotgun (WGS) entry which is preliminary data.</text>
</comment>
<comment type="similarity">
    <text evidence="1 2">Belongs to the glycosyl hydrolase 12 (cellulase H) family.</text>
</comment>
<evidence type="ECO:0000256" key="2">
    <source>
        <dbReference type="RuleBase" id="RU361163"/>
    </source>
</evidence>
<keyword evidence="2" id="KW-0378">Hydrolase</keyword>
<dbReference type="GO" id="GO:0000272">
    <property type="term" value="P:polysaccharide catabolic process"/>
    <property type="evidence" value="ECO:0007669"/>
    <property type="project" value="UniProtKB-KW"/>
</dbReference>
<gene>
    <name evidence="4" type="ORF">G195_011702</name>
</gene>
<dbReference type="PANTHER" id="PTHR34002">
    <property type="entry name" value="BLR1656 PROTEIN"/>
    <property type="match status" value="1"/>
</dbReference>
<feature type="chain" id="PRO_5035316387" description="Pectate lyase" evidence="3">
    <location>
        <begin position="19"/>
        <end position="100"/>
    </location>
</feature>
<dbReference type="AlphaFoldDB" id="A0A8J4RZS1"/>
<evidence type="ECO:0000313" key="5">
    <source>
        <dbReference type="Proteomes" id="UP000702964"/>
    </source>
</evidence>
<dbReference type="SUPFAM" id="SSF49899">
    <property type="entry name" value="Concanavalin A-like lectins/glucanases"/>
    <property type="match status" value="1"/>
</dbReference>
<proteinExistence type="inferred from homology"/>
<keyword evidence="3" id="KW-0732">Signal</keyword>
<keyword evidence="2" id="KW-0624">Polysaccharide degradation</keyword>
<name>A0A8J4RZS1_9STRA</name>
<evidence type="ECO:0000256" key="3">
    <source>
        <dbReference type="SAM" id="SignalP"/>
    </source>
</evidence>
<dbReference type="GO" id="GO:0008810">
    <property type="term" value="F:cellulase activity"/>
    <property type="evidence" value="ECO:0007669"/>
    <property type="project" value="InterPro"/>
</dbReference>
<reference evidence="4" key="1">
    <citation type="journal article" date="2015" name="Genom Data">
        <title>Draft genome sequences of Phytophthora kernoviae and Phytophthora ramorum lineage EU2 from Scotland.</title>
        <authorList>
            <person name="Sambles C."/>
            <person name="Schlenzig A."/>
            <person name="O'Neill P."/>
            <person name="Grant M."/>
            <person name="Studholme D.J."/>
        </authorList>
    </citation>
    <scope>NUCLEOTIDE SEQUENCE</scope>
    <source>
        <strain evidence="4">00238/432</strain>
    </source>
</reference>
<dbReference type="Gene3D" id="2.60.120.180">
    <property type="match status" value="1"/>
</dbReference>
<dbReference type="InterPro" id="IPR013320">
    <property type="entry name" value="ConA-like_dom_sf"/>
</dbReference>
<evidence type="ECO:0000313" key="4">
    <source>
        <dbReference type="EMBL" id="KAF4314704.1"/>
    </source>
</evidence>
<protein>
    <recommendedName>
        <fullName evidence="6">Pectate lyase</fullName>
    </recommendedName>
</protein>
<sequence length="100" mass="10603">MKSLVNIVIAALLLSVSAADMCGKWRLSKAGKYIVYNNLWNQGAASSGSQCTGVDSASGSTVAWHTSYSWSGAPTEVKSYSNAALVFSKKQIKNIKSIPT</sequence>
<dbReference type="InterPro" id="IPR002594">
    <property type="entry name" value="GH12"/>
</dbReference>
<feature type="non-terminal residue" evidence="4">
    <location>
        <position position="100"/>
    </location>
</feature>
<dbReference type="EMBL" id="AOFI03001593">
    <property type="protein sequence ID" value="KAF4314704.1"/>
    <property type="molecule type" value="Genomic_DNA"/>
</dbReference>
<dbReference type="InterPro" id="IPR013319">
    <property type="entry name" value="GH11/12"/>
</dbReference>
<keyword evidence="2" id="KW-0326">Glycosidase</keyword>
<dbReference type="Proteomes" id="UP000702964">
    <property type="component" value="Unassembled WGS sequence"/>
</dbReference>
<reference evidence="4" key="2">
    <citation type="submission" date="2020-02" db="EMBL/GenBank/DDBJ databases">
        <authorList>
            <person name="Studholme D.J."/>
        </authorList>
    </citation>
    <scope>NUCLEOTIDE SEQUENCE</scope>
    <source>
        <strain evidence="4">00238/432</strain>
    </source>
</reference>
<evidence type="ECO:0008006" key="6">
    <source>
        <dbReference type="Google" id="ProtNLM"/>
    </source>
</evidence>
<feature type="signal peptide" evidence="3">
    <location>
        <begin position="1"/>
        <end position="18"/>
    </location>
</feature>
<organism evidence="4 5">
    <name type="scientific">Phytophthora kernoviae 00238/432</name>
    <dbReference type="NCBI Taxonomy" id="1284355"/>
    <lineage>
        <taxon>Eukaryota</taxon>
        <taxon>Sar</taxon>
        <taxon>Stramenopiles</taxon>
        <taxon>Oomycota</taxon>
        <taxon>Peronosporomycetes</taxon>
        <taxon>Peronosporales</taxon>
        <taxon>Peronosporaceae</taxon>
        <taxon>Phytophthora</taxon>
    </lineage>
</organism>